<dbReference type="Gene3D" id="2.60.120.620">
    <property type="entry name" value="q2cbj1_9rhob like domain"/>
    <property type="match status" value="1"/>
</dbReference>
<evidence type="ECO:0000313" key="2">
    <source>
        <dbReference type="Proteomes" id="UP001207294"/>
    </source>
</evidence>
<name>A0ABT3C3X3_9PSED</name>
<dbReference type="GO" id="GO:0051213">
    <property type="term" value="F:dioxygenase activity"/>
    <property type="evidence" value="ECO:0007669"/>
    <property type="project" value="UniProtKB-KW"/>
</dbReference>
<keyword evidence="1" id="KW-0560">Oxidoreductase</keyword>
<reference evidence="1 2" key="1">
    <citation type="submission" date="2022-10" db="EMBL/GenBank/DDBJ databases">
        <title>Characterization of Pseudomonas capsici strains from pepper and tomato in Georgia.</title>
        <authorList>
            <person name="Zhao M."/>
            <person name="Dutta B."/>
        </authorList>
    </citation>
    <scope>NUCLEOTIDE SEQUENCE [LARGE SCALE GENOMIC DNA]</scope>
    <source>
        <strain evidence="1 2">Pc20-5</strain>
    </source>
</reference>
<keyword evidence="2" id="KW-1185">Reference proteome</keyword>
<dbReference type="EMBL" id="JAOXML010000035">
    <property type="protein sequence ID" value="MCV4379794.1"/>
    <property type="molecule type" value="Genomic_DNA"/>
</dbReference>
<organism evidence="1 2">
    <name type="scientific">Pseudomonas capsici</name>
    <dbReference type="NCBI Taxonomy" id="2810614"/>
    <lineage>
        <taxon>Bacteria</taxon>
        <taxon>Pseudomonadati</taxon>
        <taxon>Pseudomonadota</taxon>
        <taxon>Gammaproteobacteria</taxon>
        <taxon>Pseudomonadales</taxon>
        <taxon>Pseudomonadaceae</taxon>
        <taxon>Pseudomonas</taxon>
    </lineage>
</organism>
<keyword evidence="1" id="KW-0223">Dioxygenase</keyword>
<comment type="caution">
    <text evidence="1">The sequence shown here is derived from an EMBL/GenBank/DDBJ whole genome shotgun (WGS) entry which is preliminary data.</text>
</comment>
<dbReference type="Pfam" id="PF10014">
    <property type="entry name" value="2OG-Fe_Oxy_2"/>
    <property type="match status" value="1"/>
</dbReference>
<dbReference type="RefSeq" id="WP_221033446.1">
    <property type="nucleotide sequence ID" value="NZ_JAOXMH010000036.1"/>
</dbReference>
<protein>
    <submittedName>
        <fullName evidence="1">2OG-Fe dioxygenase family protein</fullName>
    </submittedName>
</protein>
<sequence>MFSKKLYIARTSGRLSILVLTLMRFTMGAFNLVDFLSEVKFAYVRESFISLDGDDVTKIVKGLGATDEDLENLKRVSDNLPPDPTLPFRESRNGRFELDFANSKINRIEFQPFVLSVQEDFVRHDSGKIREFRGIGDDLQLNRAFQALLLFKAFLIKDTSVTPRPSLDYDSTSLVSTVFNLRTITTPELLGEPALEGVHADGVDHTMTTLLGKENITDNSAITFIHDNREKNGTRWNEVNPEYRRGQAQHKKFLDTLLIADHQRKHSLSPVHAAVSDARATRDMLIFFTRHPTKKGHISNPYDSFNPHKEIPLSINYPEFIA</sequence>
<accession>A0ABT3C3X3</accession>
<proteinExistence type="predicted"/>
<dbReference type="InterPro" id="IPR018724">
    <property type="entry name" value="2OG-Fe_dioxygenase"/>
</dbReference>
<gene>
    <name evidence="1" type="ORF">OH718_24635</name>
</gene>
<evidence type="ECO:0000313" key="1">
    <source>
        <dbReference type="EMBL" id="MCV4379794.1"/>
    </source>
</evidence>
<dbReference type="Proteomes" id="UP001207294">
    <property type="component" value="Unassembled WGS sequence"/>
</dbReference>